<dbReference type="GO" id="GO:0046872">
    <property type="term" value="F:metal ion binding"/>
    <property type="evidence" value="ECO:0007669"/>
    <property type="project" value="UniProtKB-KW"/>
</dbReference>
<dbReference type="Proteomes" id="UP000002499">
    <property type="component" value="Unassembled WGS sequence"/>
</dbReference>
<keyword evidence="4" id="KW-1185">Reference proteome</keyword>
<name>E9E852_METAQ</name>
<evidence type="ECO:0000313" key="3">
    <source>
        <dbReference type="EMBL" id="EFY87923.1"/>
    </source>
</evidence>
<dbReference type="STRING" id="655827.E9E852"/>
<keyword evidence="1" id="KW-0479">Metal-binding</keyword>
<accession>E9E852</accession>
<dbReference type="KEGG" id="maw:19250361"/>
<gene>
    <name evidence="3" type="ORF">MAC_06050</name>
</gene>
<dbReference type="PANTHER" id="PTHR23422:SF11">
    <property type="entry name" value="DIPEPTIDYL PEPTIDASE 3"/>
    <property type="match status" value="1"/>
</dbReference>
<dbReference type="Pfam" id="PF03571">
    <property type="entry name" value="Peptidase_M49"/>
    <property type="match status" value="2"/>
</dbReference>
<dbReference type="PANTHER" id="PTHR23422">
    <property type="entry name" value="DIPEPTIDYL PEPTIDASE III-RELATED"/>
    <property type="match status" value="1"/>
</dbReference>
<dbReference type="GO" id="GO:0008239">
    <property type="term" value="F:dipeptidyl-peptidase activity"/>
    <property type="evidence" value="ECO:0007669"/>
    <property type="project" value="TreeGrafter"/>
</dbReference>
<keyword evidence="2" id="KW-0378">Hydrolase</keyword>
<dbReference type="HOGENOM" id="CLU_602806_0_0_1"/>
<dbReference type="OrthoDB" id="4694525at2759"/>
<organism evidence="4">
    <name type="scientific">Metarhizium acridum (strain CQMa 102)</name>
    <dbReference type="NCBI Taxonomy" id="655827"/>
    <lineage>
        <taxon>Eukaryota</taxon>
        <taxon>Fungi</taxon>
        <taxon>Dikarya</taxon>
        <taxon>Ascomycota</taxon>
        <taxon>Pezizomycotina</taxon>
        <taxon>Sordariomycetes</taxon>
        <taxon>Hypocreomycetidae</taxon>
        <taxon>Hypocreales</taxon>
        <taxon>Clavicipitaceae</taxon>
        <taxon>Metarhizium</taxon>
    </lineage>
</organism>
<dbReference type="GeneID" id="19250361"/>
<evidence type="ECO:0000313" key="4">
    <source>
        <dbReference type="Proteomes" id="UP000002499"/>
    </source>
</evidence>
<protein>
    <submittedName>
        <fullName evidence="3">Dipeptidyl peptidase III</fullName>
    </submittedName>
</protein>
<sequence length="454" mass="51117">MNASRCVRHTSLIICLHRPTLRRSSIRIRQVVDSQWRCMKSKSLGWELLRLRGSKVIPGIKNHVLKKLADWSSASKVEDGTGYEVFIASVERGVVAQFSLPSGQGHVRLLKGDHSSDLQLDCSELNEASKYAAKELQRDILSAYIASFQTGSLDMYRMSQRPRVRDRAPRVENIFGFVELYRDPQGIRADFEAPVAIADDSESRLFAELVDNSAKFIRRLPWATPENDDKGPLERSLFEPPDFSSIHGSQAKQYPFIEAAEAEQLQKHKLQAYYWWVVLHELLGHGTGRMTVESMGGKFNFDGENPPVNPITRRPISSWYKPGQTWTGQFGQLATTLDECRAEPVGAYLMDDSELLEMLGFTETSDIHAEDLTHNLYLQLGVDGLRALSNFNVQSNKWGEAHSRAQTAFDSSSGPVQNSYTWETGLGKDALASACFDAQQMRKAVEHTMRICQV</sequence>
<dbReference type="Gene3D" id="3.30.540.30">
    <property type="match status" value="1"/>
</dbReference>
<dbReference type="InParanoid" id="E9E852"/>
<dbReference type="AlphaFoldDB" id="E9E852"/>
<dbReference type="GO" id="GO:0005737">
    <property type="term" value="C:cytoplasm"/>
    <property type="evidence" value="ECO:0007669"/>
    <property type="project" value="TreeGrafter"/>
</dbReference>
<evidence type="ECO:0000256" key="1">
    <source>
        <dbReference type="ARBA" id="ARBA00022723"/>
    </source>
</evidence>
<evidence type="ECO:0000256" key="2">
    <source>
        <dbReference type="ARBA" id="ARBA00022801"/>
    </source>
</evidence>
<dbReference type="EMBL" id="GL698519">
    <property type="protein sequence ID" value="EFY87923.1"/>
    <property type="molecule type" value="Genomic_DNA"/>
</dbReference>
<proteinExistence type="predicted"/>
<dbReference type="eggNOG" id="KOG3675">
    <property type="taxonomic scope" value="Eukaryota"/>
</dbReference>
<dbReference type="InterPro" id="IPR039461">
    <property type="entry name" value="Peptidase_M49"/>
</dbReference>
<reference evidence="3 4" key="1">
    <citation type="journal article" date="2011" name="PLoS Genet.">
        <title>Genome sequencing and comparative transcriptomics of the model entomopathogenic fungi Metarhizium anisopliae and M. acridum.</title>
        <authorList>
            <person name="Gao Q."/>
            <person name="Jin K."/>
            <person name="Ying S.H."/>
            <person name="Zhang Y."/>
            <person name="Xiao G."/>
            <person name="Shang Y."/>
            <person name="Duan Z."/>
            <person name="Hu X."/>
            <person name="Xie X.Q."/>
            <person name="Zhou G."/>
            <person name="Peng G."/>
            <person name="Luo Z."/>
            <person name="Huang W."/>
            <person name="Wang B."/>
            <person name="Fang W."/>
            <person name="Wang S."/>
            <person name="Zhong Y."/>
            <person name="Ma L.J."/>
            <person name="St Leger R.J."/>
            <person name="Zhao G.P."/>
            <person name="Pei Y."/>
            <person name="Feng M.G."/>
            <person name="Xia Y."/>
            <person name="Wang C."/>
        </authorList>
    </citation>
    <scope>NUCLEOTIDE SEQUENCE [LARGE SCALE GENOMIC DNA]</scope>
    <source>
        <strain evidence="3 4">CQMa 102</strain>
    </source>
</reference>